<sequence length="88" mass="10706">MELEIKITDYTKDVKGFKIATCDAKISSSPEKWRKFNRLAVFHKENRFWISTPSYMKEDVWVKYYDMDKESYDAIFPHILKKLEKEYI</sequence>
<proteinExistence type="predicted"/>
<evidence type="ECO:0000313" key="1">
    <source>
        <dbReference type="EMBL" id="KKK95034.1"/>
    </source>
</evidence>
<name>A0A0F9BXG2_9ZZZZ</name>
<protein>
    <submittedName>
        <fullName evidence="1">Uncharacterized protein</fullName>
    </submittedName>
</protein>
<gene>
    <name evidence="1" type="ORF">LCGC14_2676860</name>
</gene>
<reference evidence="1" key="1">
    <citation type="journal article" date="2015" name="Nature">
        <title>Complex archaea that bridge the gap between prokaryotes and eukaryotes.</title>
        <authorList>
            <person name="Spang A."/>
            <person name="Saw J.H."/>
            <person name="Jorgensen S.L."/>
            <person name="Zaremba-Niedzwiedzka K."/>
            <person name="Martijn J."/>
            <person name="Lind A.E."/>
            <person name="van Eijk R."/>
            <person name="Schleper C."/>
            <person name="Guy L."/>
            <person name="Ettema T.J."/>
        </authorList>
    </citation>
    <scope>NUCLEOTIDE SEQUENCE</scope>
</reference>
<dbReference type="EMBL" id="LAZR01047088">
    <property type="protein sequence ID" value="KKK95034.1"/>
    <property type="molecule type" value="Genomic_DNA"/>
</dbReference>
<comment type="caution">
    <text evidence="1">The sequence shown here is derived from an EMBL/GenBank/DDBJ whole genome shotgun (WGS) entry which is preliminary data.</text>
</comment>
<accession>A0A0F9BXG2</accession>
<dbReference type="AlphaFoldDB" id="A0A0F9BXG2"/>
<organism evidence="1">
    <name type="scientific">marine sediment metagenome</name>
    <dbReference type="NCBI Taxonomy" id="412755"/>
    <lineage>
        <taxon>unclassified sequences</taxon>
        <taxon>metagenomes</taxon>
        <taxon>ecological metagenomes</taxon>
    </lineage>
</organism>